<evidence type="ECO:0000313" key="3">
    <source>
        <dbReference type="EMBL" id="KNZ53168.1"/>
    </source>
</evidence>
<evidence type="ECO:0000259" key="2">
    <source>
        <dbReference type="PROSITE" id="PS51673"/>
    </source>
</evidence>
<comment type="caution">
    <text evidence="3">The sequence shown here is derived from an EMBL/GenBank/DDBJ whole genome shotgun (WGS) entry which is preliminary data.</text>
</comment>
<gene>
    <name evidence="3" type="ORF">VP01_331g3</name>
</gene>
<reference evidence="3 4" key="1">
    <citation type="submission" date="2015-08" db="EMBL/GenBank/DDBJ databases">
        <title>Next Generation Sequencing and Analysis of the Genome of Puccinia sorghi L Schw, the Causal Agent of Maize Common Rust.</title>
        <authorList>
            <person name="Rochi L."/>
            <person name="Burguener G."/>
            <person name="Darino M."/>
            <person name="Turjanski A."/>
            <person name="Kreff E."/>
            <person name="Dieguez M.J."/>
            <person name="Sacco F."/>
        </authorList>
    </citation>
    <scope>NUCLEOTIDE SEQUENCE [LARGE SCALE GENOMIC DNA]</scope>
    <source>
        <strain evidence="3 4">RO10H11247</strain>
    </source>
</reference>
<dbReference type="SUPFAM" id="SSF82708">
    <property type="entry name" value="R3H domain"/>
    <property type="match status" value="1"/>
</dbReference>
<dbReference type="Pfam" id="PF12752">
    <property type="entry name" value="SUZ"/>
    <property type="match status" value="1"/>
</dbReference>
<feature type="compositionally biased region" description="Basic residues" evidence="1">
    <location>
        <begin position="690"/>
        <end position="707"/>
    </location>
</feature>
<feature type="compositionally biased region" description="Polar residues" evidence="1">
    <location>
        <begin position="273"/>
        <end position="287"/>
    </location>
</feature>
<feature type="compositionally biased region" description="Low complexity" evidence="1">
    <location>
        <begin position="130"/>
        <end position="142"/>
    </location>
</feature>
<feature type="compositionally biased region" description="Polar residues" evidence="1">
    <location>
        <begin position="167"/>
        <end position="190"/>
    </location>
</feature>
<accession>A0A0L6UX98</accession>
<dbReference type="Gene3D" id="3.30.1370.50">
    <property type="entry name" value="R3H-like domain"/>
    <property type="match status" value="1"/>
</dbReference>
<feature type="compositionally biased region" description="Low complexity" evidence="1">
    <location>
        <begin position="226"/>
        <end position="247"/>
    </location>
</feature>
<dbReference type="PROSITE" id="PS51673">
    <property type="entry name" value="SUZ"/>
    <property type="match status" value="1"/>
</dbReference>
<feature type="domain" description="SUZ" evidence="2">
    <location>
        <begin position="135"/>
        <end position="224"/>
    </location>
</feature>
<dbReference type="InterPro" id="IPR024771">
    <property type="entry name" value="SUZ"/>
</dbReference>
<sequence>MEKEQEPEQPPLDQTLIEAINNGTIRDKQILLTAESEMGRFIASNLQRQPLSSALSSSLNSYQRMLVHRLGDSFGVNRIFDSGQMFIERTESTAWPTVRLETLMAKQKPTTPSPSNPSAISTASTEKTDPTLTSSSPSSSPSPSLPAPTQPNSTNLPPPKAFKIMSRTLSQASRPSNRSLMPSTASSGSSIDCGLSESRRNEMSYEERQAAYLEARNRIFANSSNNSVENSAGASTAGSTSSSAGASPEDDRLSITTSTSKKSKALSDPPPESGSNSVELNNSSSQPKIKDSKSDSSRTSNKNLSAKLRPSATSFDPSAKAHGYEEVTIIEVDDQSITVPHQGLNLYNPYLANNHYPPAYPNGFLRDPRFGAAPPTNNQNHGGFPTGSHPIHHRSYQNLSCRNNPANFSASNNNSNSNAGMAPALVHPPYQSPQAQTGSERSSMPTMIGTVPLAPISPHVQTNGSTSNRSQSFPARAPEVGYNSPVVYPPPPLAGDPSLQYPPSFLPPPPPQRQQRQPPPHPPHLNHTHHQPNGQSNSFHSEPNGFHSPDLNHHHQQQRQLPPHSTQGYHPNHPRLAHPPVDPVTGYAWATPLPPLLPPQNQQFRENGHDQAPDAVHPPFSSAIRPAGASPDAAHRPPTNCYAPPISCAEPGPPHRPHSFVSSSNTTAPADPPSDHKSDGLSGSFSNLHLHAHPPPHPHSHHHHHHPTTTTTQHRIHSTVSRRAAAAPPPKHSLDNGNNSPAFSRPHRLPLDRPSSLVSSSSSPLHPLPLKPRWNFLPSSASSDHLFSSSSSSSSSPSSDPQLSASVATVTSTYSS</sequence>
<dbReference type="OrthoDB" id="278430at2759"/>
<organism evidence="3 4">
    <name type="scientific">Puccinia sorghi</name>
    <dbReference type="NCBI Taxonomy" id="27349"/>
    <lineage>
        <taxon>Eukaryota</taxon>
        <taxon>Fungi</taxon>
        <taxon>Dikarya</taxon>
        <taxon>Basidiomycota</taxon>
        <taxon>Pucciniomycotina</taxon>
        <taxon>Pucciniomycetes</taxon>
        <taxon>Pucciniales</taxon>
        <taxon>Pucciniaceae</taxon>
        <taxon>Puccinia</taxon>
    </lineage>
</organism>
<feature type="compositionally biased region" description="Polar residues" evidence="1">
    <location>
        <begin position="116"/>
        <end position="125"/>
    </location>
</feature>
<keyword evidence="4" id="KW-1185">Reference proteome</keyword>
<feature type="region of interest" description="Disordered" evidence="1">
    <location>
        <begin position="105"/>
        <end position="202"/>
    </location>
</feature>
<dbReference type="Proteomes" id="UP000037035">
    <property type="component" value="Unassembled WGS sequence"/>
</dbReference>
<feature type="compositionally biased region" description="Low complexity" evidence="1">
    <location>
        <begin position="752"/>
        <end position="765"/>
    </location>
</feature>
<feature type="compositionally biased region" description="Low complexity" evidence="1">
    <location>
        <begin position="779"/>
        <end position="816"/>
    </location>
</feature>
<proteinExistence type="predicted"/>
<protein>
    <recommendedName>
        <fullName evidence="2">SUZ domain-containing protein</fullName>
    </recommendedName>
</protein>
<feature type="compositionally biased region" description="Low complexity" evidence="1">
    <location>
        <begin position="405"/>
        <end position="419"/>
    </location>
</feature>
<dbReference type="EMBL" id="LAVV01008302">
    <property type="protein sequence ID" value="KNZ53168.1"/>
    <property type="molecule type" value="Genomic_DNA"/>
</dbReference>
<feature type="compositionally biased region" description="Polar residues" evidence="1">
    <location>
        <begin position="432"/>
        <end position="445"/>
    </location>
</feature>
<feature type="compositionally biased region" description="Polar residues" evidence="1">
    <location>
        <begin position="459"/>
        <end position="473"/>
    </location>
</feature>
<dbReference type="InterPro" id="IPR036867">
    <property type="entry name" value="R3H_dom_sf"/>
</dbReference>
<evidence type="ECO:0000256" key="1">
    <source>
        <dbReference type="SAM" id="MobiDB-lite"/>
    </source>
</evidence>
<feature type="compositionally biased region" description="Pro residues" evidence="1">
    <location>
        <begin position="504"/>
        <end position="523"/>
    </location>
</feature>
<dbReference type="STRING" id="27349.A0A0L6UX98"/>
<dbReference type="GO" id="GO:0003676">
    <property type="term" value="F:nucleic acid binding"/>
    <property type="evidence" value="ECO:0007669"/>
    <property type="project" value="InterPro"/>
</dbReference>
<feature type="region of interest" description="Disordered" evidence="1">
    <location>
        <begin position="405"/>
        <end position="816"/>
    </location>
</feature>
<dbReference type="VEuPathDB" id="FungiDB:VP01_331g3"/>
<name>A0A0L6UX98_9BASI</name>
<evidence type="ECO:0000313" key="4">
    <source>
        <dbReference type="Proteomes" id="UP000037035"/>
    </source>
</evidence>
<feature type="region of interest" description="Disordered" evidence="1">
    <location>
        <begin position="226"/>
        <end position="319"/>
    </location>
</feature>
<dbReference type="AlphaFoldDB" id="A0A0L6UX98"/>